<name>A0ABV8FLB8_9ACTN</name>
<comment type="similarity">
    <text evidence="2">Belongs to the bacterial solute-binding protein 8 family.</text>
</comment>
<evidence type="ECO:0000256" key="3">
    <source>
        <dbReference type="ARBA" id="ARBA00022448"/>
    </source>
</evidence>
<dbReference type="InterPro" id="IPR002491">
    <property type="entry name" value="ABC_transptr_periplasmic_BD"/>
</dbReference>
<comment type="subcellular location">
    <subcellularLocation>
        <location evidence="1">Cell envelope</location>
    </subcellularLocation>
</comment>
<dbReference type="EMBL" id="JBHSBH010000004">
    <property type="protein sequence ID" value="MFC3995553.1"/>
    <property type="molecule type" value="Genomic_DNA"/>
</dbReference>
<comment type="caution">
    <text evidence="7">The sequence shown here is derived from an EMBL/GenBank/DDBJ whole genome shotgun (WGS) entry which is preliminary data.</text>
</comment>
<sequence>MPKTARPRGFARALAAVAAATALAVSAAACGSGDTGEEQAGASGSGAFPRTVEHFRGEAEIPEQPARIVTLDTSYTDAAIALELEVVGRITYHDFDQELPEYLGEDGATYAGDAEIVGTQEAPDLAAIAELEPDLIVSADVRHADIYDQLSSIAPTIFSETTGATWKDNIRLLAEATGTEDLAEEKIGAYEERAAEVGAAIEDANGGEAPTISITRFAGEPTVRLYSSASFPGIVMADTGLSRPEDAPDSDTEIMVDLSQEEILDLDADQIFIGRWDDGSEGSAEKADAFLDNPLWDRLEGEQHDVQDVVWFTSVSLQGAEGILDDLEEILATPDEG</sequence>
<keyword evidence="3" id="KW-0813">Transport</keyword>
<dbReference type="Gene3D" id="3.40.50.1980">
    <property type="entry name" value="Nitrogenase molybdenum iron protein domain"/>
    <property type="match status" value="2"/>
</dbReference>
<feature type="chain" id="PRO_5046831156" evidence="5">
    <location>
        <begin position="28"/>
        <end position="337"/>
    </location>
</feature>
<feature type="signal peptide" evidence="5">
    <location>
        <begin position="1"/>
        <end position="27"/>
    </location>
</feature>
<dbReference type="PROSITE" id="PS50983">
    <property type="entry name" value="FE_B12_PBP"/>
    <property type="match status" value="1"/>
</dbReference>
<keyword evidence="4 5" id="KW-0732">Signal</keyword>
<evidence type="ECO:0000256" key="5">
    <source>
        <dbReference type="SAM" id="SignalP"/>
    </source>
</evidence>
<feature type="domain" description="Fe/B12 periplasmic-binding" evidence="6">
    <location>
        <begin position="67"/>
        <end position="335"/>
    </location>
</feature>
<evidence type="ECO:0000256" key="4">
    <source>
        <dbReference type="ARBA" id="ARBA00022729"/>
    </source>
</evidence>
<dbReference type="PANTHER" id="PTHR30532">
    <property type="entry name" value="IRON III DICITRATE-BINDING PERIPLASMIC PROTEIN"/>
    <property type="match status" value="1"/>
</dbReference>
<evidence type="ECO:0000256" key="1">
    <source>
        <dbReference type="ARBA" id="ARBA00004196"/>
    </source>
</evidence>
<dbReference type="Pfam" id="PF01497">
    <property type="entry name" value="Peripla_BP_2"/>
    <property type="match status" value="1"/>
</dbReference>
<gene>
    <name evidence="7" type="ORF">ACFOVU_06490</name>
</gene>
<evidence type="ECO:0000256" key="2">
    <source>
        <dbReference type="ARBA" id="ARBA00008814"/>
    </source>
</evidence>
<dbReference type="InterPro" id="IPR051313">
    <property type="entry name" value="Bact_iron-sidero_bind"/>
</dbReference>
<dbReference type="PANTHER" id="PTHR30532:SF25">
    <property type="entry name" value="IRON(III) DICITRATE-BINDING PERIPLASMIC PROTEIN"/>
    <property type="match status" value="1"/>
</dbReference>
<evidence type="ECO:0000313" key="8">
    <source>
        <dbReference type="Proteomes" id="UP001595847"/>
    </source>
</evidence>
<dbReference type="RefSeq" id="WP_378530760.1">
    <property type="nucleotide sequence ID" value="NZ_JBHSBH010000004.1"/>
</dbReference>
<protein>
    <submittedName>
        <fullName evidence="7">ABC transporter substrate-binding protein</fullName>
    </submittedName>
</protein>
<organism evidence="7 8">
    <name type="scientific">Nocardiopsis sediminis</name>
    <dbReference type="NCBI Taxonomy" id="1778267"/>
    <lineage>
        <taxon>Bacteria</taxon>
        <taxon>Bacillati</taxon>
        <taxon>Actinomycetota</taxon>
        <taxon>Actinomycetes</taxon>
        <taxon>Streptosporangiales</taxon>
        <taxon>Nocardiopsidaceae</taxon>
        <taxon>Nocardiopsis</taxon>
    </lineage>
</organism>
<evidence type="ECO:0000259" key="6">
    <source>
        <dbReference type="PROSITE" id="PS50983"/>
    </source>
</evidence>
<dbReference type="SUPFAM" id="SSF53807">
    <property type="entry name" value="Helical backbone' metal receptor"/>
    <property type="match status" value="1"/>
</dbReference>
<dbReference type="CDD" id="cd01146">
    <property type="entry name" value="FhuD"/>
    <property type="match status" value="1"/>
</dbReference>
<reference evidence="8" key="1">
    <citation type="journal article" date="2019" name="Int. J. Syst. Evol. Microbiol.">
        <title>The Global Catalogue of Microorganisms (GCM) 10K type strain sequencing project: providing services to taxonomists for standard genome sequencing and annotation.</title>
        <authorList>
            <consortium name="The Broad Institute Genomics Platform"/>
            <consortium name="The Broad Institute Genome Sequencing Center for Infectious Disease"/>
            <person name="Wu L."/>
            <person name="Ma J."/>
        </authorList>
    </citation>
    <scope>NUCLEOTIDE SEQUENCE [LARGE SCALE GENOMIC DNA]</scope>
    <source>
        <strain evidence="8">TBRC 1826</strain>
    </source>
</reference>
<proteinExistence type="inferred from homology"/>
<keyword evidence="8" id="KW-1185">Reference proteome</keyword>
<dbReference type="PROSITE" id="PS51257">
    <property type="entry name" value="PROKAR_LIPOPROTEIN"/>
    <property type="match status" value="1"/>
</dbReference>
<accession>A0ABV8FLB8</accession>
<evidence type="ECO:0000313" key="7">
    <source>
        <dbReference type="EMBL" id="MFC3995553.1"/>
    </source>
</evidence>
<dbReference type="Proteomes" id="UP001595847">
    <property type="component" value="Unassembled WGS sequence"/>
</dbReference>